<reference evidence="4 5" key="1">
    <citation type="submission" date="2020-05" db="EMBL/GenBank/DDBJ databases">
        <title>Gimesia benthica sp. nov., a novel planctomycete isolated from a deep-sea water sample of the Northwest Indian Ocean.</title>
        <authorList>
            <person name="Wang J."/>
            <person name="Ruan C."/>
            <person name="Song L."/>
            <person name="Zhu Y."/>
            <person name="Li A."/>
            <person name="Zheng X."/>
            <person name="Wang L."/>
            <person name="Lu Z."/>
            <person name="Huang Y."/>
            <person name="Du W."/>
            <person name="Zhou Y."/>
            <person name="Huang L."/>
            <person name="Dai X."/>
        </authorList>
    </citation>
    <scope>NUCLEOTIDE SEQUENCE [LARGE SCALE GENOMIC DNA]</scope>
    <source>
        <strain evidence="4 5">YYQ-30</strain>
    </source>
</reference>
<dbReference type="Pfam" id="PF18912">
    <property type="entry name" value="DZR_2"/>
    <property type="match status" value="1"/>
</dbReference>
<dbReference type="EMBL" id="JABFBC010000001">
    <property type="protein sequence ID" value="NNU79229.1"/>
    <property type="molecule type" value="Genomic_DNA"/>
</dbReference>
<organism evidence="4 5">
    <name type="scientific">Halovulum dunhuangense</name>
    <dbReference type="NCBI Taxonomy" id="1505036"/>
    <lineage>
        <taxon>Bacteria</taxon>
        <taxon>Pseudomonadati</taxon>
        <taxon>Pseudomonadota</taxon>
        <taxon>Alphaproteobacteria</taxon>
        <taxon>Rhodobacterales</taxon>
        <taxon>Paracoccaceae</taxon>
        <taxon>Halovulum</taxon>
    </lineage>
</organism>
<dbReference type="Gene3D" id="3.40.50.2020">
    <property type="match status" value="1"/>
</dbReference>
<feature type="domain" description="Phosphoribosyltransferase" evidence="2">
    <location>
        <begin position="166"/>
        <end position="238"/>
    </location>
</feature>
<protein>
    <submittedName>
        <fullName evidence="4">ComF family protein</fullName>
    </submittedName>
</protein>
<gene>
    <name evidence="4" type="ORF">HMH01_02145</name>
</gene>
<dbReference type="AlphaFoldDB" id="A0A849KQT7"/>
<dbReference type="Pfam" id="PF00156">
    <property type="entry name" value="Pribosyltran"/>
    <property type="match status" value="1"/>
</dbReference>
<dbReference type="SUPFAM" id="SSF53271">
    <property type="entry name" value="PRTase-like"/>
    <property type="match status" value="1"/>
</dbReference>
<comment type="similarity">
    <text evidence="1">Belongs to the ComF/GntX family.</text>
</comment>
<evidence type="ECO:0000259" key="3">
    <source>
        <dbReference type="Pfam" id="PF18912"/>
    </source>
</evidence>
<proteinExistence type="inferred from homology"/>
<dbReference type="InterPro" id="IPR044005">
    <property type="entry name" value="DZR_2"/>
</dbReference>
<dbReference type="PANTHER" id="PTHR47505:SF1">
    <property type="entry name" value="DNA UTILIZATION PROTEIN YHGH"/>
    <property type="match status" value="1"/>
</dbReference>
<dbReference type="InterPro" id="IPR000836">
    <property type="entry name" value="PRTase_dom"/>
</dbReference>
<dbReference type="RefSeq" id="WP_171322022.1">
    <property type="nucleotide sequence ID" value="NZ_JABFBC010000001.1"/>
</dbReference>
<keyword evidence="5" id="KW-1185">Reference proteome</keyword>
<evidence type="ECO:0000313" key="4">
    <source>
        <dbReference type="EMBL" id="NNU79229.1"/>
    </source>
</evidence>
<dbReference type="PANTHER" id="PTHR47505">
    <property type="entry name" value="DNA UTILIZATION PROTEIN YHGH"/>
    <property type="match status" value="1"/>
</dbReference>
<name>A0A849KQT7_9RHOB</name>
<sequence length="246" mass="26322">MPGTAARLLDLIFPPECAGCRKPTDAAHGLCPDCWAATRFITGPACDCCGTPVPTAAPGERPRCEDCTTRPPGWDHGRAAVLYEGPAREILLRLKHRDRLDLAPVLARWLARAGADLLAEADVVAPVPLHWSRLLRRRCNQAAELVRRPELGARGQVVPDLLLRQRATLPLKGATREERFARLAAVMAPNPARADLIPGARVLLIDDVMTTGATLAACAAAARAAGAARVDVLVVARVAREGFAHI</sequence>
<comment type="caution">
    <text evidence="4">The sequence shown here is derived from an EMBL/GenBank/DDBJ whole genome shotgun (WGS) entry which is preliminary data.</text>
</comment>
<accession>A0A849KQT7</accession>
<evidence type="ECO:0000256" key="1">
    <source>
        <dbReference type="ARBA" id="ARBA00008007"/>
    </source>
</evidence>
<dbReference type="InterPro" id="IPR029057">
    <property type="entry name" value="PRTase-like"/>
</dbReference>
<feature type="domain" description="Double zinc ribbon" evidence="3">
    <location>
        <begin position="8"/>
        <end position="67"/>
    </location>
</feature>
<dbReference type="InterPro" id="IPR051910">
    <property type="entry name" value="ComF/GntX_DNA_util-trans"/>
</dbReference>
<dbReference type="Proteomes" id="UP000572377">
    <property type="component" value="Unassembled WGS sequence"/>
</dbReference>
<evidence type="ECO:0000259" key="2">
    <source>
        <dbReference type="Pfam" id="PF00156"/>
    </source>
</evidence>
<evidence type="ECO:0000313" key="5">
    <source>
        <dbReference type="Proteomes" id="UP000572377"/>
    </source>
</evidence>